<dbReference type="InterPro" id="IPR013024">
    <property type="entry name" value="GGCT-like"/>
</dbReference>
<feature type="domain" description="Gamma-glutamylcyclotransferase AIG2-like" evidence="4">
    <location>
        <begin position="21"/>
        <end position="93"/>
    </location>
</feature>
<dbReference type="AlphaFoldDB" id="A0A4S4KI61"/>
<evidence type="ECO:0000259" key="4">
    <source>
        <dbReference type="Pfam" id="PF06094"/>
    </source>
</evidence>
<evidence type="ECO:0000313" key="5">
    <source>
        <dbReference type="EMBL" id="THG97666.1"/>
    </source>
</evidence>
<reference evidence="5 6" key="1">
    <citation type="submission" date="2019-02" db="EMBL/GenBank/DDBJ databases">
        <title>Genome sequencing of the rare red list fungi Phellinidium pouzarii.</title>
        <authorList>
            <person name="Buettner E."/>
            <person name="Kellner H."/>
        </authorList>
    </citation>
    <scope>NUCLEOTIDE SEQUENCE [LARGE SCALE GENOMIC DNA]</scope>
    <source>
        <strain evidence="5 6">DSM 108285</strain>
    </source>
</reference>
<dbReference type="Gene3D" id="3.10.490.10">
    <property type="entry name" value="Gamma-glutamyl cyclotransferase-like"/>
    <property type="match status" value="1"/>
</dbReference>
<proteinExistence type="inferred from homology"/>
<dbReference type="Pfam" id="PF06094">
    <property type="entry name" value="GGACT"/>
    <property type="match status" value="1"/>
</dbReference>
<dbReference type="Proteomes" id="UP000308199">
    <property type="component" value="Unassembled WGS sequence"/>
</dbReference>
<dbReference type="InterPro" id="IPR036568">
    <property type="entry name" value="GGCT-like_sf"/>
</dbReference>
<dbReference type="InterPro" id="IPR045038">
    <property type="entry name" value="AIG2-like"/>
</dbReference>
<dbReference type="EMBL" id="SGPK01000786">
    <property type="protein sequence ID" value="THG97666.1"/>
    <property type="molecule type" value="Genomic_DNA"/>
</dbReference>
<dbReference type="SUPFAM" id="SSF110857">
    <property type="entry name" value="Gamma-glutamyl cyclotransferase-like"/>
    <property type="match status" value="1"/>
</dbReference>
<name>A0A4S4KI61_9AGAM</name>
<dbReference type="InterPro" id="IPR009288">
    <property type="entry name" value="AIG2-like_dom"/>
</dbReference>
<evidence type="ECO:0000256" key="1">
    <source>
        <dbReference type="ARBA" id="ARBA00008861"/>
    </source>
</evidence>
<dbReference type="CDD" id="cd06661">
    <property type="entry name" value="GGCT_like"/>
    <property type="match status" value="1"/>
</dbReference>
<gene>
    <name evidence="5" type="ORF">EW145_g7570</name>
</gene>
<dbReference type="OrthoDB" id="1044435at2759"/>
<organism evidence="5 6">
    <name type="scientific">Phellinidium pouzarii</name>
    <dbReference type="NCBI Taxonomy" id="167371"/>
    <lineage>
        <taxon>Eukaryota</taxon>
        <taxon>Fungi</taxon>
        <taxon>Dikarya</taxon>
        <taxon>Basidiomycota</taxon>
        <taxon>Agaricomycotina</taxon>
        <taxon>Agaricomycetes</taxon>
        <taxon>Hymenochaetales</taxon>
        <taxon>Hymenochaetaceae</taxon>
        <taxon>Phellinidium</taxon>
    </lineage>
</organism>
<dbReference type="PANTHER" id="PTHR31544">
    <property type="entry name" value="AIG2-LIKE PROTEIN D"/>
    <property type="match status" value="1"/>
</dbReference>
<accession>A0A4S4KI61</accession>
<dbReference type="PANTHER" id="PTHR31544:SF2">
    <property type="entry name" value="AIG2-LIKE PROTEIN D"/>
    <property type="match status" value="1"/>
</dbReference>
<evidence type="ECO:0000256" key="2">
    <source>
        <dbReference type="ARBA" id="ARBA00022679"/>
    </source>
</evidence>
<comment type="caution">
    <text evidence="5">The sequence shown here is derived from an EMBL/GenBank/DDBJ whole genome shotgun (WGS) entry which is preliminary data.</text>
</comment>
<sequence length="190" mass="21884">MPSRYRRLHRATYSYYSNGQYQEHTRHRIKDCDYPGVIPYAKSRNLFDHDLTREERSVRGNLVAGLSKEDIELLDVFEGDEYVREKVQVHLLGSIEPLNNPSGAIVSSTSAPLPVDLGEPVDTEVYIWSAPTTFLVPELWSYEVFIRDNAWKWVGPAETKESYAEVDRRRQMNGIITRAAEYVTEDSVVN</sequence>
<comment type="similarity">
    <text evidence="1">Belongs to the gamma-glutamylcyclotransferase family.</text>
</comment>
<evidence type="ECO:0000313" key="6">
    <source>
        <dbReference type="Proteomes" id="UP000308199"/>
    </source>
</evidence>
<keyword evidence="6" id="KW-1185">Reference proteome</keyword>
<protein>
    <recommendedName>
        <fullName evidence="3">Putative gamma-glutamylcyclotransferase</fullName>
    </recommendedName>
</protein>
<evidence type="ECO:0000256" key="3">
    <source>
        <dbReference type="ARBA" id="ARBA00030602"/>
    </source>
</evidence>
<keyword evidence="2" id="KW-0808">Transferase</keyword>